<evidence type="ECO:0000313" key="10">
    <source>
        <dbReference type="EMBL" id="MFC3530827.1"/>
    </source>
</evidence>
<dbReference type="Proteomes" id="UP001595741">
    <property type="component" value="Unassembled WGS sequence"/>
</dbReference>
<keyword evidence="2" id="KW-0597">Phosphoprotein</keyword>
<keyword evidence="6" id="KW-1278">Translocase</keyword>
<evidence type="ECO:0000256" key="3">
    <source>
        <dbReference type="ARBA" id="ARBA00022630"/>
    </source>
</evidence>
<accession>A0ABV7RBR3</accession>
<dbReference type="PANTHER" id="PTHR30578:SF0">
    <property type="entry name" value="ION-TRANSLOCATING OXIDOREDUCTASE COMPLEX SUBUNIT D"/>
    <property type="match status" value="1"/>
</dbReference>
<keyword evidence="5 9" id="KW-0812">Transmembrane</keyword>
<keyword evidence="8 9" id="KW-0472">Membrane</keyword>
<evidence type="ECO:0000256" key="9">
    <source>
        <dbReference type="SAM" id="Phobius"/>
    </source>
</evidence>
<feature type="transmembrane region" description="Helical" evidence="9">
    <location>
        <begin position="7"/>
        <end position="28"/>
    </location>
</feature>
<evidence type="ECO:0000256" key="2">
    <source>
        <dbReference type="ARBA" id="ARBA00022553"/>
    </source>
</evidence>
<keyword evidence="7 9" id="KW-1133">Transmembrane helix</keyword>
<evidence type="ECO:0000256" key="7">
    <source>
        <dbReference type="ARBA" id="ARBA00022989"/>
    </source>
</evidence>
<evidence type="ECO:0000313" key="11">
    <source>
        <dbReference type="Proteomes" id="UP001595741"/>
    </source>
</evidence>
<evidence type="ECO:0000256" key="4">
    <source>
        <dbReference type="ARBA" id="ARBA00022643"/>
    </source>
</evidence>
<gene>
    <name evidence="10" type="ORF">ACFOLG_01375</name>
</gene>
<proteinExistence type="predicted"/>
<feature type="transmembrane region" description="Helical" evidence="9">
    <location>
        <begin position="64"/>
        <end position="80"/>
    </location>
</feature>
<comment type="caution">
    <text evidence="10">The sequence shown here is derived from an EMBL/GenBank/DDBJ whole genome shotgun (WGS) entry which is preliminary data.</text>
</comment>
<organism evidence="10 11">
    <name type="scientific">Vogesella facilis</name>
    <dbReference type="NCBI Taxonomy" id="1655232"/>
    <lineage>
        <taxon>Bacteria</taxon>
        <taxon>Pseudomonadati</taxon>
        <taxon>Pseudomonadota</taxon>
        <taxon>Betaproteobacteria</taxon>
        <taxon>Neisseriales</taxon>
        <taxon>Chromobacteriaceae</taxon>
        <taxon>Vogesella</taxon>
    </lineage>
</organism>
<dbReference type="InterPro" id="IPR004338">
    <property type="entry name" value="NqrB/RnfD"/>
</dbReference>
<evidence type="ECO:0000256" key="8">
    <source>
        <dbReference type="ARBA" id="ARBA00023136"/>
    </source>
</evidence>
<dbReference type="EMBL" id="JBHRXN010000002">
    <property type="protein sequence ID" value="MFC3530827.1"/>
    <property type="molecule type" value="Genomic_DNA"/>
</dbReference>
<keyword evidence="11" id="KW-1185">Reference proteome</keyword>
<dbReference type="Pfam" id="PF03116">
    <property type="entry name" value="NQR2_RnfD_RnfE"/>
    <property type="match status" value="1"/>
</dbReference>
<reference evidence="11" key="1">
    <citation type="journal article" date="2019" name="Int. J. Syst. Evol. Microbiol.">
        <title>The Global Catalogue of Microorganisms (GCM) 10K type strain sequencing project: providing services to taxonomists for standard genome sequencing and annotation.</title>
        <authorList>
            <consortium name="The Broad Institute Genomics Platform"/>
            <consortium name="The Broad Institute Genome Sequencing Center for Infectious Disease"/>
            <person name="Wu L."/>
            <person name="Ma J."/>
        </authorList>
    </citation>
    <scope>NUCLEOTIDE SEQUENCE [LARGE SCALE GENOMIC DNA]</scope>
    <source>
        <strain evidence="11">KCTC 42742</strain>
    </source>
</reference>
<dbReference type="PANTHER" id="PTHR30578">
    <property type="entry name" value="ELECTRON TRANSPORT COMPLEX PROTEIN RNFD"/>
    <property type="match status" value="1"/>
</dbReference>
<keyword evidence="4" id="KW-0288">FMN</keyword>
<sequence length="314" mass="33695">MTLRPTTVHGIMLAVVLALLPGTVLHAWQFGAVVWLQAGWCILLALLVETLCLHLRREDIRHGLGDMSWLVCGCLMARALPLLSPLWLMALATLVALGLVKHGSGGLGKNRLNPVMAGLGVVAVCFYQLQYPAPGFHAPWTLQLDVATILQQQLLLAPRLELDALSSATPLAHELLDSPAPLVSWSGYLAGGLLLGLLRVSRLEIPLAMMASSVLLCMAAGHNLQESLHSLTLGGYMFAAFFIATDPVTSPDCKVGRILFGLAIGVVTELVREFGLYADGLCFAVLAANMLVPQLNQLARKLNPPGLGWHSVRK</sequence>
<evidence type="ECO:0000256" key="6">
    <source>
        <dbReference type="ARBA" id="ARBA00022967"/>
    </source>
</evidence>
<evidence type="ECO:0000256" key="1">
    <source>
        <dbReference type="ARBA" id="ARBA00022448"/>
    </source>
</evidence>
<name>A0ABV7RBR3_9NEIS</name>
<evidence type="ECO:0000256" key="5">
    <source>
        <dbReference type="ARBA" id="ARBA00022692"/>
    </source>
</evidence>
<feature type="transmembrane region" description="Helical" evidence="9">
    <location>
        <begin position="34"/>
        <end position="52"/>
    </location>
</feature>
<dbReference type="RefSeq" id="WP_386087619.1">
    <property type="nucleotide sequence ID" value="NZ_JBHRXN010000002.1"/>
</dbReference>
<protein>
    <submittedName>
        <fullName evidence="10">RnfABCDGE type electron transport complex subunit D</fullName>
    </submittedName>
</protein>
<keyword evidence="3" id="KW-0285">Flavoprotein</keyword>
<keyword evidence="1" id="KW-0813">Transport</keyword>